<dbReference type="Proteomes" id="UP001596138">
    <property type="component" value="Unassembled WGS sequence"/>
</dbReference>
<proteinExistence type="predicted"/>
<evidence type="ECO:0000313" key="3">
    <source>
        <dbReference type="Proteomes" id="UP001596138"/>
    </source>
</evidence>
<dbReference type="RefSeq" id="WP_386764075.1">
    <property type="nucleotide sequence ID" value="NZ_JBHSTI010000008.1"/>
</dbReference>
<accession>A0ABW1SXP3</accession>
<dbReference type="SUPFAM" id="SSF52540">
    <property type="entry name" value="P-loop containing nucleoside triphosphate hydrolases"/>
    <property type="match status" value="1"/>
</dbReference>
<gene>
    <name evidence="2" type="ORF">ACFQGU_04015</name>
</gene>
<evidence type="ECO:0000313" key="2">
    <source>
        <dbReference type="EMBL" id="MFC6237029.1"/>
    </source>
</evidence>
<keyword evidence="3" id="KW-1185">Reference proteome</keyword>
<dbReference type="InterPro" id="IPR041664">
    <property type="entry name" value="AAA_16"/>
</dbReference>
<feature type="domain" description="Orc1-like AAA ATPase" evidence="1">
    <location>
        <begin position="19"/>
        <end position="198"/>
    </location>
</feature>
<dbReference type="Gene3D" id="3.40.50.300">
    <property type="entry name" value="P-loop containing nucleotide triphosphate hydrolases"/>
    <property type="match status" value="1"/>
</dbReference>
<protein>
    <submittedName>
        <fullName evidence="2">ATP-binding protein</fullName>
    </submittedName>
</protein>
<dbReference type="Pfam" id="PF13191">
    <property type="entry name" value="AAA_16"/>
    <property type="match status" value="1"/>
</dbReference>
<dbReference type="InterPro" id="IPR027417">
    <property type="entry name" value="P-loop_NTPase"/>
</dbReference>
<dbReference type="EMBL" id="JBHSTI010000008">
    <property type="protein sequence ID" value="MFC6237029.1"/>
    <property type="molecule type" value="Genomic_DNA"/>
</dbReference>
<keyword evidence="2" id="KW-0067">ATP-binding</keyword>
<dbReference type="PANTHER" id="PTHR34301">
    <property type="entry name" value="DNA-BINDING PROTEIN-RELATED"/>
    <property type="match status" value="1"/>
</dbReference>
<evidence type="ECO:0000259" key="1">
    <source>
        <dbReference type="Pfam" id="PF13191"/>
    </source>
</evidence>
<comment type="caution">
    <text evidence="2">The sequence shown here is derived from an EMBL/GenBank/DDBJ whole genome shotgun (WGS) entry which is preliminary data.</text>
</comment>
<dbReference type="PANTHER" id="PTHR34301:SF8">
    <property type="entry name" value="ATPASE DOMAIN-CONTAINING PROTEIN"/>
    <property type="match status" value="1"/>
</dbReference>
<dbReference type="GO" id="GO:0005524">
    <property type="term" value="F:ATP binding"/>
    <property type="evidence" value="ECO:0007669"/>
    <property type="project" value="UniProtKB-KW"/>
</dbReference>
<keyword evidence="2" id="KW-0547">Nucleotide-binding</keyword>
<name>A0ABW1SXP3_9ACTN</name>
<reference evidence="3" key="1">
    <citation type="journal article" date="2019" name="Int. J. Syst. Evol. Microbiol.">
        <title>The Global Catalogue of Microorganisms (GCM) 10K type strain sequencing project: providing services to taxonomists for standard genome sequencing and annotation.</title>
        <authorList>
            <consortium name="The Broad Institute Genomics Platform"/>
            <consortium name="The Broad Institute Genome Sequencing Center for Infectious Disease"/>
            <person name="Wu L."/>
            <person name="Ma J."/>
        </authorList>
    </citation>
    <scope>NUCLEOTIDE SEQUENCE [LARGE SCALE GENOMIC DNA]</scope>
    <source>
        <strain evidence="3">CGMCC 4.7317</strain>
    </source>
</reference>
<organism evidence="2 3">
    <name type="scientific">Longivirga aurantiaca</name>
    <dbReference type="NCBI Taxonomy" id="1837743"/>
    <lineage>
        <taxon>Bacteria</taxon>
        <taxon>Bacillati</taxon>
        <taxon>Actinomycetota</taxon>
        <taxon>Actinomycetes</taxon>
        <taxon>Sporichthyales</taxon>
        <taxon>Sporichthyaceae</taxon>
        <taxon>Longivirga</taxon>
    </lineage>
</organism>
<sequence>MDPVRNPYTPNAGARPPVLQGRDDLLEDFRLLVQRVADGRSDKGYVVTGLRGVGKTVLLGEFETIARDLGAVVVTYEVPKAPGSLTRRFPALARKALLEISPSARWGERARRAAAVIRGFKARFDPEGGWSIEYDVSDAMSVEGVADSGDFVADLADLVEALGEAARAEHRVVVFLIDEIQHLDSTELSALVIAKHRVNQRVLPVVFAGAGLPQLPAFTAEAQTYAERMFRWPQIGRLDDRAARLALLEPAARLGVGFEEAALAFITAYTEGYPYFLQEYGRAVWDAAEASPISLRDAEDTRTTVEAVLDQDFFSVRVAGLPDRELGYLRALASLGPGEHTPASVAAAMNRSGSASVGSATARLVSRGLIYSTRRGYVAFTVPQFDRYVRRTFG</sequence>